<proteinExistence type="predicted"/>
<sequence length="112" mass="12171">MIKVIVPAAAALAVNVTAGLLLSAYPLMNMLFTSLAIAVNTLLVALLFCFRAESTHRMSLGMIFLGVGIIEYASGLLAPARWTDNWWVILFAVLTAIQAVLVYLTLHYTKNS</sequence>
<keyword evidence="1" id="KW-0812">Transmembrane</keyword>
<dbReference type="RefSeq" id="WP_025067953.1">
    <property type="nucleotide sequence ID" value="NZ_CP072374.1"/>
</dbReference>
<evidence type="ECO:0000313" key="2">
    <source>
        <dbReference type="EMBL" id="SUB86595.1"/>
    </source>
</evidence>
<accession>A0A379E1P4</accession>
<keyword evidence="1" id="KW-0472">Membrane</keyword>
<dbReference type="GeneID" id="66710185"/>
<gene>
    <name evidence="2" type="ORF">NCTC13067_00235</name>
</gene>
<dbReference type="Proteomes" id="UP000255469">
    <property type="component" value="Unassembled WGS sequence"/>
</dbReference>
<evidence type="ECO:0008006" key="4">
    <source>
        <dbReference type="Google" id="ProtNLM"/>
    </source>
</evidence>
<dbReference type="EMBL" id="UGTM01000001">
    <property type="protein sequence ID" value="SUB86595.1"/>
    <property type="molecule type" value="Genomic_DNA"/>
</dbReference>
<name>A0A379E1P4_9BACT</name>
<evidence type="ECO:0000313" key="3">
    <source>
        <dbReference type="Proteomes" id="UP000255469"/>
    </source>
</evidence>
<dbReference type="AlphaFoldDB" id="A0A379E1P4"/>
<keyword evidence="1" id="KW-1133">Transmembrane helix</keyword>
<reference evidence="2 3" key="1">
    <citation type="submission" date="2018-06" db="EMBL/GenBank/DDBJ databases">
        <authorList>
            <consortium name="Pathogen Informatics"/>
            <person name="Doyle S."/>
        </authorList>
    </citation>
    <scope>NUCLEOTIDE SEQUENCE [LARGE SCALE GENOMIC DNA]</scope>
    <source>
        <strain evidence="2 3">NCTC13067</strain>
    </source>
</reference>
<protein>
    <recommendedName>
        <fullName evidence="4">Transporter</fullName>
    </recommendedName>
</protein>
<feature type="transmembrane region" description="Helical" evidence="1">
    <location>
        <begin position="28"/>
        <end position="50"/>
    </location>
</feature>
<organism evidence="2 3">
    <name type="scientific">Prevotella denticola</name>
    <dbReference type="NCBI Taxonomy" id="28129"/>
    <lineage>
        <taxon>Bacteria</taxon>
        <taxon>Pseudomonadati</taxon>
        <taxon>Bacteroidota</taxon>
        <taxon>Bacteroidia</taxon>
        <taxon>Bacteroidales</taxon>
        <taxon>Prevotellaceae</taxon>
        <taxon>Prevotella</taxon>
    </lineage>
</organism>
<feature type="transmembrane region" description="Helical" evidence="1">
    <location>
        <begin position="62"/>
        <end position="80"/>
    </location>
</feature>
<feature type="transmembrane region" description="Helical" evidence="1">
    <location>
        <begin position="86"/>
        <end position="106"/>
    </location>
</feature>
<evidence type="ECO:0000256" key="1">
    <source>
        <dbReference type="SAM" id="Phobius"/>
    </source>
</evidence>